<dbReference type="SUPFAM" id="SSF46894">
    <property type="entry name" value="C-terminal effector domain of the bipartite response regulators"/>
    <property type="match status" value="1"/>
</dbReference>
<dbReference type="Proteomes" id="UP000282311">
    <property type="component" value="Unassembled WGS sequence"/>
</dbReference>
<dbReference type="GO" id="GO:0003677">
    <property type="term" value="F:DNA binding"/>
    <property type="evidence" value="ECO:0007669"/>
    <property type="project" value="UniProtKB-UniRule"/>
</dbReference>
<dbReference type="CDD" id="cd00060">
    <property type="entry name" value="FHA"/>
    <property type="match status" value="1"/>
</dbReference>
<protein>
    <submittedName>
        <fullName evidence="7">FHA domain-containing protein</fullName>
    </submittedName>
</protein>
<evidence type="ECO:0000256" key="3">
    <source>
        <dbReference type="ARBA" id="ARBA00023163"/>
    </source>
</evidence>
<dbReference type="InterPro" id="IPR000253">
    <property type="entry name" value="FHA_dom"/>
</dbReference>
<evidence type="ECO:0000256" key="2">
    <source>
        <dbReference type="ARBA" id="ARBA00023125"/>
    </source>
</evidence>
<feature type="domain" description="OmpR/PhoB-type" evidence="6">
    <location>
        <begin position="121"/>
        <end position="225"/>
    </location>
</feature>
<keyword evidence="3" id="KW-0804">Transcription</keyword>
<dbReference type="Pfam" id="PF00486">
    <property type="entry name" value="Trans_reg_C"/>
    <property type="match status" value="1"/>
</dbReference>
<dbReference type="Gene3D" id="2.60.200.20">
    <property type="match status" value="1"/>
</dbReference>
<comment type="caution">
    <text evidence="7">The sequence shown here is derived from an EMBL/GenBank/DDBJ whole genome shotgun (WGS) entry which is preliminary data.</text>
</comment>
<sequence length="232" mass="26067">MDTFACLYIVRGEPFRPGTCLNISMPETVFGRTSAGFSPDFSFSNAFISRNHFVIRRENDAAVLYDSGSPNGTEINGQKVVPHTPYRLQTGDIIKLAKGLTVIHFSYLFGEQTLELEPLSSAMWEEPSGATTIHWEKRECVVGGKPIAMSEKEYLFLDLMYKHANQLVTYHDIKQTVWPDRPLGPGGAPDVHTDELNALIYRIRKKYKNTFLISAVRGNGYILETDAKESAK</sequence>
<dbReference type="SMART" id="SM00862">
    <property type="entry name" value="Trans_reg_C"/>
    <property type="match status" value="1"/>
</dbReference>
<keyword evidence="1" id="KW-0805">Transcription regulation</keyword>
<dbReference type="SMART" id="SM00240">
    <property type="entry name" value="FHA"/>
    <property type="match status" value="1"/>
</dbReference>
<organism evidence="7 8">
    <name type="scientific">Paenibacillus ginsengarvi</name>
    <dbReference type="NCBI Taxonomy" id="400777"/>
    <lineage>
        <taxon>Bacteria</taxon>
        <taxon>Bacillati</taxon>
        <taxon>Bacillota</taxon>
        <taxon>Bacilli</taxon>
        <taxon>Bacillales</taxon>
        <taxon>Paenibacillaceae</taxon>
        <taxon>Paenibacillus</taxon>
    </lineage>
</organism>
<dbReference type="InterPro" id="IPR001867">
    <property type="entry name" value="OmpR/PhoB-type_DNA-bd"/>
</dbReference>
<name>A0A3B0CDY3_9BACL</name>
<evidence type="ECO:0000256" key="1">
    <source>
        <dbReference type="ARBA" id="ARBA00023015"/>
    </source>
</evidence>
<keyword evidence="2 4" id="KW-0238">DNA-binding</keyword>
<feature type="domain" description="FHA" evidence="5">
    <location>
        <begin position="28"/>
        <end position="80"/>
    </location>
</feature>
<gene>
    <name evidence="7" type="ORF">D7M11_14710</name>
</gene>
<feature type="DNA-binding region" description="OmpR/PhoB-type" evidence="4">
    <location>
        <begin position="121"/>
        <end position="225"/>
    </location>
</feature>
<dbReference type="AlphaFoldDB" id="A0A3B0CDY3"/>
<dbReference type="InterPro" id="IPR036388">
    <property type="entry name" value="WH-like_DNA-bd_sf"/>
</dbReference>
<evidence type="ECO:0000259" key="5">
    <source>
        <dbReference type="PROSITE" id="PS50006"/>
    </source>
</evidence>
<dbReference type="EMBL" id="RBAH01000009">
    <property type="protein sequence ID" value="RKN84325.1"/>
    <property type="molecule type" value="Genomic_DNA"/>
</dbReference>
<evidence type="ECO:0000313" key="8">
    <source>
        <dbReference type="Proteomes" id="UP000282311"/>
    </source>
</evidence>
<keyword evidence="8" id="KW-1185">Reference proteome</keyword>
<proteinExistence type="predicted"/>
<dbReference type="SUPFAM" id="SSF49879">
    <property type="entry name" value="SMAD/FHA domain"/>
    <property type="match status" value="1"/>
</dbReference>
<dbReference type="Pfam" id="PF00498">
    <property type="entry name" value="FHA"/>
    <property type="match status" value="1"/>
</dbReference>
<dbReference type="PROSITE" id="PS51755">
    <property type="entry name" value="OMPR_PHOB"/>
    <property type="match status" value="1"/>
</dbReference>
<dbReference type="OrthoDB" id="1683123at2"/>
<dbReference type="InterPro" id="IPR016032">
    <property type="entry name" value="Sig_transdc_resp-reg_C-effctor"/>
</dbReference>
<evidence type="ECO:0000259" key="6">
    <source>
        <dbReference type="PROSITE" id="PS51755"/>
    </source>
</evidence>
<dbReference type="InterPro" id="IPR050923">
    <property type="entry name" value="Cell_Proc_Reg/RNA_Proc"/>
</dbReference>
<reference evidence="7 8" key="1">
    <citation type="journal article" date="2007" name="Int. J. Syst. Evol. Microbiol.">
        <title>Paenibacillus ginsengarvi sp. nov., isolated from soil from ginseng cultivation.</title>
        <authorList>
            <person name="Yoon M.H."/>
            <person name="Ten L.N."/>
            <person name="Im W.T."/>
        </authorList>
    </citation>
    <scope>NUCLEOTIDE SEQUENCE [LARGE SCALE GENOMIC DNA]</scope>
    <source>
        <strain evidence="7 8">KCTC 13059</strain>
    </source>
</reference>
<accession>A0A3B0CDY3</accession>
<dbReference type="Gene3D" id="1.10.10.10">
    <property type="entry name" value="Winged helix-like DNA-binding domain superfamily/Winged helix DNA-binding domain"/>
    <property type="match status" value="1"/>
</dbReference>
<dbReference type="PANTHER" id="PTHR23308">
    <property type="entry name" value="NUCLEAR INHIBITOR OF PROTEIN PHOSPHATASE-1"/>
    <property type="match status" value="1"/>
</dbReference>
<dbReference type="CDD" id="cd00383">
    <property type="entry name" value="trans_reg_C"/>
    <property type="match status" value="1"/>
</dbReference>
<dbReference type="GO" id="GO:0000160">
    <property type="term" value="P:phosphorelay signal transduction system"/>
    <property type="evidence" value="ECO:0007669"/>
    <property type="project" value="InterPro"/>
</dbReference>
<evidence type="ECO:0000256" key="4">
    <source>
        <dbReference type="PROSITE-ProRule" id="PRU01091"/>
    </source>
</evidence>
<dbReference type="PROSITE" id="PS50006">
    <property type="entry name" value="FHA_DOMAIN"/>
    <property type="match status" value="1"/>
</dbReference>
<evidence type="ECO:0000313" key="7">
    <source>
        <dbReference type="EMBL" id="RKN84325.1"/>
    </source>
</evidence>
<dbReference type="GO" id="GO:0006355">
    <property type="term" value="P:regulation of DNA-templated transcription"/>
    <property type="evidence" value="ECO:0007669"/>
    <property type="project" value="InterPro"/>
</dbReference>
<dbReference type="InterPro" id="IPR008984">
    <property type="entry name" value="SMAD_FHA_dom_sf"/>
</dbReference>